<evidence type="ECO:0000313" key="2">
    <source>
        <dbReference type="Proteomes" id="UP000321485"/>
    </source>
</evidence>
<name>A0A561XAR4_ACIDE</name>
<protein>
    <submittedName>
        <fullName evidence="1">Uncharacterized protein</fullName>
    </submittedName>
</protein>
<reference evidence="1 2" key="1">
    <citation type="journal article" date="2015" name="Stand. Genomic Sci.">
        <title>Genomic Encyclopedia of Bacterial and Archaeal Type Strains, Phase III: the genomes of soil and plant-associated and newly described type strains.</title>
        <authorList>
            <person name="Whitman W.B."/>
            <person name="Woyke T."/>
            <person name="Klenk H.P."/>
            <person name="Zhou Y."/>
            <person name="Lilburn T.G."/>
            <person name="Beck B.J."/>
            <person name="De Vos P."/>
            <person name="Vandamme P."/>
            <person name="Eisen J.A."/>
            <person name="Garrity G."/>
            <person name="Hugenholtz P."/>
            <person name="Kyrpides N.C."/>
        </authorList>
    </citation>
    <scope>NUCLEOTIDE SEQUENCE [LARGE SCALE GENOMIC DNA]</scope>
    <source>
        <strain evidence="1 2">DSM 64</strain>
    </source>
</reference>
<organism evidence="1 2">
    <name type="scientific">Acidovorax delafieldii</name>
    <name type="common">Pseudomonas delafieldii</name>
    <dbReference type="NCBI Taxonomy" id="47920"/>
    <lineage>
        <taxon>Bacteria</taxon>
        <taxon>Pseudomonadati</taxon>
        <taxon>Pseudomonadota</taxon>
        <taxon>Betaproteobacteria</taxon>
        <taxon>Burkholderiales</taxon>
        <taxon>Comamonadaceae</taxon>
        <taxon>Acidovorax</taxon>
    </lineage>
</organism>
<comment type="caution">
    <text evidence="1">The sequence shown here is derived from an EMBL/GenBank/DDBJ whole genome shotgun (WGS) entry which is preliminary data.</text>
</comment>
<sequence>MNPSTARNCCGYCRATSYHRVLARDDAGVMRYTEALRCTGCGREYANLQVWRQGDTQDATTPPVATAN</sequence>
<accession>A0A561XAR4</accession>
<gene>
    <name evidence="1" type="ORF">ATF69_4276</name>
</gene>
<dbReference type="Proteomes" id="UP000321485">
    <property type="component" value="Unassembled WGS sequence"/>
</dbReference>
<evidence type="ECO:0000313" key="1">
    <source>
        <dbReference type="EMBL" id="TWG33202.1"/>
    </source>
</evidence>
<dbReference type="AlphaFoldDB" id="A0A561XAR4"/>
<proteinExistence type="predicted"/>
<dbReference type="EMBL" id="VJWE01000018">
    <property type="protein sequence ID" value="TWG33202.1"/>
    <property type="molecule type" value="Genomic_DNA"/>
</dbReference>